<name>A0A8J2HI15_COTCN</name>
<evidence type="ECO:0000313" key="2">
    <source>
        <dbReference type="Proteomes" id="UP000786811"/>
    </source>
</evidence>
<comment type="caution">
    <text evidence="1">The sequence shown here is derived from an EMBL/GenBank/DDBJ whole genome shotgun (WGS) entry which is preliminary data.</text>
</comment>
<protein>
    <submittedName>
        <fullName evidence="1">Uncharacterized protein</fullName>
    </submittedName>
</protein>
<organism evidence="1 2">
    <name type="scientific">Cotesia congregata</name>
    <name type="common">Parasitoid wasp</name>
    <name type="synonym">Apanteles congregatus</name>
    <dbReference type="NCBI Taxonomy" id="51543"/>
    <lineage>
        <taxon>Eukaryota</taxon>
        <taxon>Metazoa</taxon>
        <taxon>Ecdysozoa</taxon>
        <taxon>Arthropoda</taxon>
        <taxon>Hexapoda</taxon>
        <taxon>Insecta</taxon>
        <taxon>Pterygota</taxon>
        <taxon>Neoptera</taxon>
        <taxon>Endopterygota</taxon>
        <taxon>Hymenoptera</taxon>
        <taxon>Apocrita</taxon>
        <taxon>Ichneumonoidea</taxon>
        <taxon>Braconidae</taxon>
        <taxon>Microgastrinae</taxon>
        <taxon>Cotesia</taxon>
    </lineage>
</organism>
<reference evidence="1" key="1">
    <citation type="submission" date="2021-04" db="EMBL/GenBank/DDBJ databases">
        <authorList>
            <person name="Chebbi M.A.C M."/>
        </authorList>
    </citation>
    <scope>NUCLEOTIDE SEQUENCE</scope>
</reference>
<dbReference type="EMBL" id="CAJNRD030001119">
    <property type="protein sequence ID" value="CAG5090945.1"/>
    <property type="molecule type" value="Genomic_DNA"/>
</dbReference>
<proteinExistence type="predicted"/>
<dbReference type="Proteomes" id="UP000786811">
    <property type="component" value="Unassembled WGS sequence"/>
</dbReference>
<dbReference type="AlphaFoldDB" id="A0A8J2HI15"/>
<gene>
    <name evidence="1" type="ORF">HICCMSTLAB_LOCUS5810</name>
</gene>
<evidence type="ECO:0000313" key="1">
    <source>
        <dbReference type="EMBL" id="CAG5090945.1"/>
    </source>
</evidence>
<accession>A0A8J2HI15</accession>
<sequence length="74" mass="8473">MFLPRILLEDRVCLILITWRSREPGVHGDALTRGHCCCFHGLSVGKEYQQHCDSMALHSSWCLSNYHAIDSPIF</sequence>
<keyword evidence="2" id="KW-1185">Reference proteome</keyword>